<dbReference type="Pfam" id="PF12866">
    <property type="entry name" value="DUF3823"/>
    <property type="match status" value="1"/>
</dbReference>
<dbReference type="Pfam" id="PF18003">
    <property type="entry name" value="DUF3823_C"/>
    <property type="match status" value="1"/>
</dbReference>
<feature type="domain" description="DUF3823" evidence="2">
    <location>
        <begin position="120"/>
        <end position="221"/>
    </location>
</feature>
<dbReference type="Gene3D" id="2.60.40.1120">
    <property type="entry name" value="Carboxypeptidase-like, regulatory domain"/>
    <property type="match status" value="1"/>
</dbReference>
<sequence length="225" mass="24239">MQRFILSSLIIAIIAITGCKKDNYKPPTSILQGQVSYQGQPIGLRSNGVQLELWQHGFEVFSKIPVYIAQDGTFSASLFDGDYKLVLLRGNGPWINSADSMDVKVNGNTTVDVTVTPYFLIKDAAIGQSGTNVNASFTLQQVNTSLPLEAVRIYLGATTVVDQVNSVASVEKAAADIPNIGQPIQLTVNIPSSLSSKGYLFARIGVKTAGVAELLYTMPQKIELK</sequence>
<reference evidence="3 4" key="1">
    <citation type="submission" date="2019-09" db="EMBL/GenBank/DDBJ databases">
        <title>Chitinophaga ginsengihumi sp. nov., isolated from soil of ginseng rhizosphere.</title>
        <authorList>
            <person name="Lee J."/>
        </authorList>
    </citation>
    <scope>NUCLEOTIDE SEQUENCE [LARGE SCALE GENOMIC DNA]</scope>
    <source>
        <strain evidence="3 4">BN140078</strain>
    </source>
</reference>
<dbReference type="Gene3D" id="2.60.40.2060">
    <property type="match status" value="1"/>
</dbReference>
<feature type="domain" description="DUF3823" evidence="1">
    <location>
        <begin position="29"/>
        <end position="116"/>
    </location>
</feature>
<evidence type="ECO:0000259" key="2">
    <source>
        <dbReference type="Pfam" id="PF18003"/>
    </source>
</evidence>
<dbReference type="EMBL" id="VUOC01000004">
    <property type="protein sequence ID" value="KAA2239493.1"/>
    <property type="molecule type" value="Genomic_DNA"/>
</dbReference>
<dbReference type="AlphaFoldDB" id="A0A5B2VIS8"/>
<dbReference type="Proteomes" id="UP000324611">
    <property type="component" value="Unassembled WGS sequence"/>
</dbReference>
<keyword evidence="4" id="KW-1185">Reference proteome</keyword>
<evidence type="ECO:0000259" key="1">
    <source>
        <dbReference type="Pfam" id="PF12866"/>
    </source>
</evidence>
<name>A0A5B2VIS8_9BACT</name>
<dbReference type="PROSITE" id="PS51257">
    <property type="entry name" value="PROKAR_LIPOPROTEIN"/>
    <property type="match status" value="1"/>
</dbReference>
<dbReference type="RefSeq" id="WP_149840671.1">
    <property type="nucleotide sequence ID" value="NZ_VUOC01000004.1"/>
</dbReference>
<comment type="caution">
    <text evidence="3">The sequence shown here is derived from an EMBL/GenBank/DDBJ whole genome shotgun (WGS) entry which is preliminary data.</text>
</comment>
<evidence type="ECO:0000313" key="4">
    <source>
        <dbReference type="Proteomes" id="UP000324611"/>
    </source>
</evidence>
<protein>
    <submittedName>
        <fullName evidence="3">DUF3823 domain-containing protein</fullName>
    </submittedName>
</protein>
<proteinExistence type="predicted"/>
<gene>
    <name evidence="3" type="ORF">F0L74_25160</name>
</gene>
<organism evidence="3 4">
    <name type="scientific">Chitinophaga agrisoli</name>
    <dbReference type="NCBI Taxonomy" id="2607653"/>
    <lineage>
        <taxon>Bacteria</taxon>
        <taxon>Pseudomonadati</taxon>
        <taxon>Bacteroidota</taxon>
        <taxon>Chitinophagia</taxon>
        <taxon>Chitinophagales</taxon>
        <taxon>Chitinophagaceae</taxon>
        <taxon>Chitinophaga</taxon>
    </lineage>
</organism>
<dbReference type="InterPro" id="IPR041186">
    <property type="entry name" value="DUF3823_C"/>
</dbReference>
<accession>A0A5B2VIS8</accession>
<evidence type="ECO:0000313" key="3">
    <source>
        <dbReference type="EMBL" id="KAA2239493.1"/>
    </source>
</evidence>
<reference evidence="3 4" key="2">
    <citation type="submission" date="2019-09" db="EMBL/GenBank/DDBJ databases">
        <authorList>
            <person name="Jin C."/>
        </authorList>
    </citation>
    <scope>NUCLEOTIDE SEQUENCE [LARGE SCALE GENOMIC DNA]</scope>
    <source>
        <strain evidence="3 4">BN140078</strain>
    </source>
</reference>
<dbReference type="InterPro" id="IPR024278">
    <property type="entry name" value="DUF3823_N"/>
</dbReference>